<dbReference type="Proteomes" id="UP001265259">
    <property type="component" value="Unassembled WGS sequence"/>
</dbReference>
<dbReference type="RefSeq" id="WP_311689767.1">
    <property type="nucleotide sequence ID" value="NZ_JAVRHL010000001.1"/>
</dbReference>
<sequence>MTLREQLEQGRALRGPFCGLPSPDTVEVICAAGPDFVCFDGEHSAIRGAALTNMLRAAACHRIPAIVRVPDGLPHIVAEILDAGAAGILVPRVSDVAAARAAVSASRFPPVGERGVGPGRVAGYGYNIGPMMSAAPPLVGVQIETIEAVEAAADILAVEGIDFALIGPGDLGVSLAASGVDEDLDTLIDRIFEVAKKLDMPCGIFAPDREKALAEASRAQLVIQGSDAMLLHAAARAAFG</sequence>
<dbReference type="GO" id="GO:0016829">
    <property type="term" value="F:lyase activity"/>
    <property type="evidence" value="ECO:0007669"/>
    <property type="project" value="UniProtKB-KW"/>
</dbReference>
<evidence type="ECO:0000256" key="2">
    <source>
        <dbReference type="ARBA" id="ARBA00022723"/>
    </source>
</evidence>
<organism evidence="5 6">
    <name type="scientific">Tropicimonas omnivorans</name>
    <dbReference type="NCBI Taxonomy" id="3075590"/>
    <lineage>
        <taxon>Bacteria</taxon>
        <taxon>Pseudomonadati</taxon>
        <taxon>Pseudomonadota</taxon>
        <taxon>Alphaproteobacteria</taxon>
        <taxon>Rhodobacterales</taxon>
        <taxon>Roseobacteraceae</taxon>
        <taxon>Tropicimonas</taxon>
    </lineage>
</organism>
<gene>
    <name evidence="5" type="ORF">RM543_04940</name>
</gene>
<dbReference type="SUPFAM" id="SSF51621">
    <property type="entry name" value="Phosphoenolpyruvate/pyruvate domain"/>
    <property type="match status" value="1"/>
</dbReference>
<name>A0ABU3DE75_9RHOB</name>
<keyword evidence="6" id="KW-1185">Reference proteome</keyword>
<accession>A0ABU3DE75</accession>
<comment type="caution">
    <text evidence="5">The sequence shown here is derived from an EMBL/GenBank/DDBJ whole genome shotgun (WGS) entry which is preliminary data.</text>
</comment>
<dbReference type="InterPro" id="IPR040442">
    <property type="entry name" value="Pyrv_kinase-like_dom_sf"/>
</dbReference>
<reference evidence="5 6" key="1">
    <citation type="submission" date="2023-09" db="EMBL/GenBank/DDBJ databases">
        <authorList>
            <person name="Rey-Velasco X."/>
        </authorList>
    </citation>
    <scope>NUCLEOTIDE SEQUENCE [LARGE SCALE GENOMIC DNA]</scope>
    <source>
        <strain evidence="5 6">F158</strain>
    </source>
</reference>
<dbReference type="InterPro" id="IPR050251">
    <property type="entry name" value="HpcH-HpaI_aldolase"/>
</dbReference>
<dbReference type="InterPro" id="IPR015813">
    <property type="entry name" value="Pyrv/PenolPyrv_kinase-like_dom"/>
</dbReference>
<dbReference type="PANTHER" id="PTHR30502:SF0">
    <property type="entry name" value="PHOSPHOENOLPYRUVATE CARBOXYLASE FAMILY PROTEIN"/>
    <property type="match status" value="1"/>
</dbReference>
<feature type="domain" description="HpcH/HpaI aldolase/citrate lyase" evidence="4">
    <location>
        <begin position="17"/>
        <end position="223"/>
    </location>
</feature>
<evidence type="ECO:0000256" key="3">
    <source>
        <dbReference type="ARBA" id="ARBA00023239"/>
    </source>
</evidence>
<dbReference type="Gene3D" id="3.20.20.60">
    <property type="entry name" value="Phosphoenolpyruvate-binding domains"/>
    <property type="match status" value="1"/>
</dbReference>
<keyword evidence="3 5" id="KW-0456">Lyase</keyword>
<dbReference type="Pfam" id="PF03328">
    <property type="entry name" value="HpcH_HpaI"/>
    <property type="match status" value="1"/>
</dbReference>
<evidence type="ECO:0000313" key="6">
    <source>
        <dbReference type="Proteomes" id="UP001265259"/>
    </source>
</evidence>
<dbReference type="InterPro" id="IPR005000">
    <property type="entry name" value="Aldolase/citrate-lyase_domain"/>
</dbReference>
<evidence type="ECO:0000256" key="1">
    <source>
        <dbReference type="ARBA" id="ARBA00005568"/>
    </source>
</evidence>
<dbReference type="PANTHER" id="PTHR30502">
    <property type="entry name" value="2-KETO-3-DEOXY-L-RHAMNONATE ALDOLASE"/>
    <property type="match status" value="1"/>
</dbReference>
<protein>
    <submittedName>
        <fullName evidence="5">Aldolase/citrate lyase family protein</fullName>
    </submittedName>
</protein>
<evidence type="ECO:0000259" key="4">
    <source>
        <dbReference type="Pfam" id="PF03328"/>
    </source>
</evidence>
<evidence type="ECO:0000313" key="5">
    <source>
        <dbReference type="EMBL" id="MDT0682021.1"/>
    </source>
</evidence>
<comment type="similarity">
    <text evidence="1">Belongs to the HpcH/HpaI aldolase family.</text>
</comment>
<keyword evidence="2" id="KW-0479">Metal-binding</keyword>
<dbReference type="EMBL" id="JAVRHL010000001">
    <property type="protein sequence ID" value="MDT0682021.1"/>
    <property type="molecule type" value="Genomic_DNA"/>
</dbReference>
<proteinExistence type="inferred from homology"/>